<keyword evidence="8" id="KW-0902">Two-component regulatory system</keyword>
<keyword evidence="9" id="KW-0812">Transmembrane</keyword>
<keyword evidence="4" id="KW-0808">Transferase</keyword>
<dbReference type="Pfam" id="PF02518">
    <property type="entry name" value="HATPase_c"/>
    <property type="match status" value="1"/>
</dbReference>
<evidence type="ECO:0000313" key="13">
    <source>
        <dbReference type="EMBL" id="AUN94629.1"/>
    </source>
</evidence>
<dbReference type="GO" id="GO:0000155">
    <property type="term" value="F:phosphorelay sensor kinase activity"/>
    <property type="evidence" value="ECO:0007669"/>
    <property type="project" value="InterPro"/>
</dbReference>
<feature type="domain" description="PAC" evidence="12">
    <location>
        <begin position="366"/>
        <end position="418"/>
    </location>
</feature>
<dbReference type="CDD" id="cd00082">
    <property type="entry name" value="HisKA"/>
    <property type="match status" value="1"/>
</dbReference>
<organism evidence="13 14">
    <name type="scientific">Pseudazoarcus pumilus</name>
    <dbReference type="NCBI Taxonomy" id="2067960"/>
    <lineage>
        <taxon>Bacteria</taxon>
        <taxon>Pseudomonadati</taxon>
        <taxon>Pseudomonadota</taxon>
        <taxon>Betaproteobacteria</taxon>
        <taxon>Rhodocyclales</taxon>
        <taxon>Zoogloeaceae</taxon>
        <taxon>Pseudazoarcus</taxon>
    </lineage>
</organism>
<dbReference type="PROSITE" id="PS50113">
    <property type="entry name" value="PAC"/>
    <property type="match status" value="1"/>
</dbReference>
<dbReference type="EMBL" id="CP025682">
    <property type="protein sequence ID" value="AUN94629.1"/>
    <property type="molecule type" value="Genomic_DNA"/>
</dbReference>
<evidence type="ECO:0000259" key="12">
    <source>
        <dbReference type="PROSITE" id="PS50113"/>
    </source>
</evidence>
<dbReference type="PROSITE" id="PS50112">
    <property type="entry name" value="PAS"/>
    <property type="match status" value="2"/>
</dbReference>
<dbReference type="InterPro" id="IPR000014">
    <property type="entry name" value="PAS"/>
</dbReference>
<dbReference type="OrthoDB" id="1931120at2"/>
<dbReference type="PROSITE" id="PS50109">
    <property type="entry name" value="HIS_KIN"/>
    <property type="match status" value="1"/>
</dbReference>
<keyword evidence="9" id="KW-0472">Membrane</keyword>
<evidence type="ECO:0000256" key="8">
    <source>
        <dbReference type="ARBA" id="ARBA00023012"/>
    </source>
</evidence>
<dbReference type="SUPFAM" id="SSF55874">
    <property type="entry name" value="ATPase domain of HSP90 chaperone/DNA topoisomerase II/histidine kinase"/>
    <property type="match status" value="1"/>
</dbReference>
<dbReference type="Gene3D" id="3.30.450.20">
    <property type="entry name" value="PAS domain"/>
    <property type="match status" value="2"/>
</dbReference>
<keyword evidence="3" id="KW-0597">Phosphoprotein</keyword>
<evidence type="ECO:0000256" key="4">
    <source>
        <dbReference type="ARBA" id="ARBA00022679"/>
    </source>
</evidence>
<keyword evidence="7" id="KW-0067">ATP-binding</keyword>
<evidence type="ECO:0000256" key="7">
    <source>
        <dbReference type="ARBA" id="ARBA00022840"/>
    </source>
</evidence>
<dbReference type="InterPro" id="IPR005467">
    <property type="entry name" value="His_kinase_dom"/>
</dbReference>
<dbReference type="GO" id="GO:0005524">
    <property type="term" value="F:ATP binding"/>
    <property type="evidence" value="ECO:0007669"/>
    <property type="project" value="UniProtKB-KW"/>
</dbReference>
<evidence type="ECO:0000256" key="1">
    <source>
        <dbReference type="ARBA" id="ARBA00000085"/>
    </source>
</evidence>
<dbReference type="Gene3D" id="3.30.565.10">
    <property type="entry name" value="Histidine kinase-like ATPase, C-terminal domain"/>
    <property type="match status" value="1"/>
</dbReference>
<keyword evidence="9" id="KW-1133">Transmembrane helix</keyword>
<dbReference type="SUPFAM" id="SSF55785">
    <property type="entry name" value="PYP-like sensor domain (PAS domain)"/>
    <property type="match status" value="2"/>
</dbReference>
<evidence type="ECO:0000256" key="5">
    <source>
        <dbReference type="ARBA" id="ARBA00022741"/>
    </source>
</evidence>
<dbReference type="PANTHER" id="PTHR43065:SF10">
    <property type="entry name" value="PEROXIDE STRESS-ACTIVATED HISTIDINE KINASE MAK3"/>
    <property type="match status" value="1"/>
</dbReference>
<evidence type="ECO:0000256" key="3">
    <source>
        <dbReference type="ARBA" id="ARBA00022553"/>
    </source>
</evidence>
<keyword evidence="14" id="KW-1185">Reference proteome</keyword>
<dbReference type="PANTHER" id="PTHR43065">
    <property type="entry name" value="SENSOR HISTIDINE KINASE"/>
    <property type="match status" value="1"/>
</dbReference>
<dbReference type="Pfam" id="PF13188">
    <property type="entry name" value="PAS_8"/>
    <property type="match status" value="1"/>
</dbReference>
<dbReference type="SMART" id="SM00091">
    <property type="entry name" value="PAS"/>
    <property type="match status" value="2"/>
</dbReference>
<proteinExistence type="predicted"/>
<dbReference type="InterPro" id="IPR036890">
    <property type="entry name" value="HATPase_C_sf"/>
</dbReference>
<name>A0A2I6S5V1_9RHOO</name>
<feature type="transmembrane region" description="Helical" evidence="9">
    <location>
        <begin position="254"/>
        <end position="274"/>
    </location>
</feature>
<dbReference type="InterPro" id="IPR001610">
    <property type="entry name" value="PAC"/>
</dbReference>
<dbReference type="SMART" id="SM00387">
    <property type="entry name" value="HATPase_c"/>
    <property type="match status" value="1"/>
</dbReference>
<gene>
    <name evidence="13" type="ORF">C0099_06555</name>
</gene>
<sequence>MTDSPRPVPALAHSWYWTAPYVAIAVLVVTALAIVWMLQQREAEAQRDMIVRDVQWAEKTIRLHKQGAENFLQQVVADLVAGTLDAVSFDQRVTQHIASQGQMVEVVWVGEDAHVRWAAPAATAAARPGEVLAPEDRVPFARARELGLVSYGEPRTNGLPVFQVHVPVREAEEFLGTIVGVFSAERMLSELVPEWFVERYQTSLVNARGQILASSEGTLALDERTTFEVPLDLPGAGLTLRAVAFQAPGATPHAFFLIVIAGLAMIVLWSLWLLRDHVRQRRAIEDALREESAFRKAMEESVITGLRAIDLSGRIIYVNPAFCRMVGFDEDELLGAVPPFPYWPEEAYDECRRELEMSSSGRAPTSGFDLGIRRRDGERIDVRFYLSPLIDVNGHQTGWMASVADITEPKRVRAALEESQRRFEAVLDGLDAAVFVADAATDMILYANRAFMNIHGYDVVGRSTLRVSVPQPERSEYRVDPRLIEPASLPMELFDGELQHPLSGRWYHLREHASRWVDGRVVRMGIATDITDRRQTDELARRQEERLQHTARLVTMGEMASTLAHELNQPLAAISNYCMGCVTRIETGRARHEELLAAMTKASMQAERAAKIIGRVRDFVRKSEPRPVSIAVAEILDDALAFADIDARRGSGRVVLRLEPNLPPVFADRIMIEQVVVNLVRNAFEAMAGMPPGKRIVEVSARALDAHAVEVAVADRGPGIAEEERERLFTPFHTTKPEGMGMGLNICRSIIEYHDGHLEYADNPGGGTVFSFVLPTGAVREQVA</sequence>
<feature type="domain" description="PAS" evidence="11">
    <location>
        <begin position="290"/>
        <end position="335"/>
    </location>
</feature>
<dbReference type="KEGG" id="atw:C0099_06555"/>
<dbReference type="AlphaFoldDB" id="A0A2I6S5V1"/>
<dbReference type="Proteomes" id="UP000242205">
    <property type="component" value="Chromosome"/>
</dbReference>
<dbReference type="SUPFAM" id="SSF47384">
    <property type="entry name" value="Homodimeric domain of signal transducing histidine kinase"/>
    <property type="match status" value="1"/>
</dbReference>
<evidence type="ECO:0000256" key="9">
    <source>
        <dbReference type="SAM" id="Phobius"/>
    </source>
</evidence>
<dbReference type="SMART" id="SM00086">
    <property type="entry name" value="PAC"/>
    <property type="match status" value="2"/>
</dbReference>
<dbReference type="Pfam" id="PF00512">
    <property type="entry name" value="HisKA"/>
    <property type="match status" value="1"/>
</dbReference>
<reference evidence="13 14" key="1">
    <citation type="submission" date="2018-01" db="EMBL/GenBank/DDBJ databases">
        <authorList>
            <person name="Fu G.-Y."/>
        </authorList>
    </citation>
    <scope>NUCLEOTIDE SEQUENCE [LARGE SCALE GENOMIC DNA]</scope>
    <source>
        <strain evidence="13 14">SY39</strain>
    </source>
</reference>
<dbReference type="EC" id="2.7.13.3" evidence="2"/>
<keyword evidence="5" id="KW-0547">Nucleotide-binding</keyword>
<evidence type="ECO:0000313" key="14">
    <source>
        <dbReference type="Proteomes" id="UP000242205"/>
    </source>
</evidence>
<dbReference type="Pfam" id="PF13426">
    <property type="entry name" value="PAS_9"/>
    <property type="match status" value="1"/>
</dbReference>
<dbReference type="CDD" id="cd00130">
    <property type="entry name" value="PAS"/>
    <property type="match status" value="1"/>
</dbReference>
<dbReference type="InterPro" id="IPR004358">
    <property type="entry name" value="Sig_transdc_His_kin-like_C"/>
</dbReference>
<dbReference type="SMART" id="SM00388">
    <property type="entry name" value="HisKA"/>
    <property type="match status" value="1"/>
</dbReference>
<keyword evidence="6" id="KW-0418">Kinase</keyword>
<protein>
    <recommendedName>
        <fullName evidence="2">histidine kinase</fullName>
        <ecNumber evidence="2">2.7.13.3</ecNumber>
    </recommendedName>
</protein>
<dbReference type="InterPro" id="IPR036097">
    <property type="entry name" value="HisK_dim/P_sf"/>
</dbReference>
<dbReference type="NCBIfam" id="TIGR00229">
    <property type="entry name" value="sensory_box"/>
    <property type="match status" value="2"/>
</dbReference>
<dbReference type="InterPro" id="IPR035965">
    <property type="entry name" value="PAS-like_dom_sf"/>
</dbReference>
<evidence type="ECO:0000259" key="11">
    <source>
        <dbReference type="PROSITE" id="PS50112"/>
    </source>
</evidence>
<dbReference type="InterPro" id="IPR003594">
    <property type="entry name" value="HATPase_dom"/>
</dbReference>
<dbReference type="InterPro" id="IPR000700">
    <property type="entry name" value="PAS-assoc_C"/>
</dbReference>
<evidence type="ECO:0000256" key="6">
    <source>
        <dbReference type="ARBA" id="ARBA00022777"/>
    </source>
</evidence>
<dbReference type="RefSeq" id="WP_102246697.1">
    <property type="nucleotide sequence ID" value="NZ_CP025682.1"/>
</dbReference>
<dbReference type="InterPro" id="IPR003661">
    <property type="entry name" value="HisK_dim/P_dom"/>
</dbReference>
<comment type="catalytic activity">
    <reaction evidence="1">
        <text>ATP + protein L-histidine = ADP + protein N-phospho-L-histidine.</text>
        <dbReference type="EC" id="2.7.13.3"/>
    </reaction>
</comment>
<feature type="domain" description="PAS" evidence="11">
    <location>
        <begin position="419"/>
        <end position="457"/>
    </location>
</feature>
<feature type="transmembrane region" description="Helical" evidence="9">
    <location>
        <begin position="15"/>
        <end position="38"/>
    </location>
</feature>
<evidence type="ECO:0000259" key="10">
    <source>
        <dbReference type="PROSITE" id="PS50109"/>
    </source>
</evidence>
<dbReference type="PRINTS" id="PR00344">
    <property type="entry name" value="BCTRLSENSOR"/>
</dbReference>
<evidence type="ECO:0000256" key="2">
    <source>
        <dbReference type="ARBA" id="ARBA00012438"/>
    </source>
</evidence>
<accession>A0A2I6S5V1</accession>
<dbReference type="Gene3D" id="1.10.287.130">
    <property type="match status" value="1"/>
</dbReference>
<feature type="domain" description="Histidine kinase" evidence="10">
    <location>
        <begin position="562"/>
        <end position="778"/>
    </location>
</feature>